<feature type="domain" description="OB-fold nucleic acid binding" evidence="8">
    <location>
        <begin position="7"/>
        <end position="100"/>
    </location>
</feature>
<organism evidence="9 10">
    <name type="scientific">Anaerorhabdus furcosa</name>
    <dbReference type="NCBI Taxonomy" id="118967"/>
    <lineage>
        <taxon>Bacteria</taxon>
        <taxon>Bacillati</taxon>
        <taxon>Bacillota</taxon>
        <taxon>Erysipelotrichia</taxon>
        <taxon>Erysipelotrichales</taxon>
        <taxon>Erysipelotrichaceae</taxon>
        <taxon>Anaerorhabdus</taxon>
    </lineage>
</organism>
<evidence type="ECO:0000256" key="6">
    <source>
        <dbReference type="RuleBase" id="RU004355"/>
    </source>
</evidence>
<dbReference type="EMBL" id="FUWY01000006">
    <property type="protein sequence ID" value="SJZ90256.1"/>
    <property type="molecule type" value="Genomic_DNA"/>
</dbReference>
<dbReference type="Pfam" id="PF02601">
    <property type="entry name" value="Exonuc_VII_L"/>
    <property type="match status" value="1"/>
</dbReference>
<evidence type="ECO:0000256" key="2">
    <source>
        <dbReference type="ARBA" id="ARBA00022722"/>
    </source>
</evidence>
<evidence type="ECO:0000313" key="10">
    <source>
        <dbReference type="Proteomes" id="UP000243297"/>
    </source>
</evidence>
<keyword evidence="1 5" id="KW-0963">Cytoplasm</keyword>
<evidence type="ECO:0000256" key="1">
    <source>
        <dbReference type="ARBA" id="ARBA00022490"/>
    </source>
</evidence>
<sequence>MSQAVVKVSTLVSYLKSKIDQDNYLQRILVSGEISNFVHHRSGHWYFTLKDEASRLSCVMFSSSASRSKYYPKDGDKVILQANTSVFESSGQLQLYVTGIKLDGIGDLHIQFELLKKKLFEEGYFDENHKLEIPKYPMRIGLITGKNTAAREDVVSTLARRWPIADLVEINTLVQGEAASAQIIQAIGKMEKEEVDVLLLVRGGGSIEDLWAFNDEALAKCIYHCTIPIITGVGHEIDTTIVDYVSDLRAPTPTGACEIATPDQEDVKQNLALLKQALIKQCRSDVEFERAQVNRFKNMTWFISPGTLVDQRKMKLDYISNRLQIVSYSSQKKRIELEQVSQNFKSLVSKKLHQVGLEVQTKAQFINQNVMQRFDRENKKLGSMIHLLDAYSPLNVLKRGYSITSNSKGICTSVKQVQVGDELTVRLTDGELITKVNRKESRHGN</sequence>
<dbReference type="GO" id="GO:0006308">
    <property type="term" value="P:DNA catabolic process"/>
    <property type="evidence" value="ECO:0007669"/>
    <property type="project" value="UniProtKB-UniRule"/>
</dbReference>
<keyword evidence="3 5" id="KW-0378">Hydrolase</keyword>
<dbReference type="Proteomes" id="UP000243297">
    <property type="component" value="Unassembled WGS sequence"/>
</dbReference>
<dbReference type="InterPro" id="IPR020579">
    <property type="entry name" value="Exonuc_VII_lsu_C"/>
</dbReference>
<dbReference type="GO" id="GO:0005737">
    <property type="term" value="C:cytoplasm"/>
    <property type="evidence" value="ECO:0007669"/>
    <property type="project" value="UniProtKB-SubCell"/>
</dbReference>
<dbReference type="HAMAP" id="MF_00378">
    <property type="entry name" value="Exonuc_7_L"/>
    <property type="match status" value="1"/>
</dbReference>
<feature type="domain" description="Exonuclease VII large subunit C-terminal" evidence="7">
    <location>
        <begin position="124"/>
        <end position="433"/>
    </location>
</feature>
<dbReference type="STRING" id="118967.SAMN02745191_1992"/>
<dbReference type="InterPro" id="IPR003753">
    <property type="entry name" value="Exonuc_VII_L"/>
</dbReference>
<dbReference type="OrthoDB" id="9802795at2"/>
<dbReference type="GO" id="GO:0009318">
    <property type="term" value="C:exodeoxyribonuclease VII complex"/>
    <property type="evidence" value="ECO:0007669"/>
    <property type="project" value="UniProtKB-UniRule"/>
</dbReference>
<dbReference type="EC" id="3.1.11.6" evidence="5"/>
<comment type="subunit">
    <text evidence="5">Heterooligomer composed of large and small subunits.</text>
</comment>
<evidence type="ECO:0000313" key="9">
    <source>
        <dbReference type="EMBL" id="SJZ90256.1"/>
    </source>
</evidence>
<accession>A0A1T4PG95</accession>
<keyword evidence="4 5" id="KW-0269">Exonuclease</keyword>
<keyword evidence="2 5" id="KW-0540">Nuclease</keyword>
<proteinExistence type="inferred from homology"/>
<gene>
    <name evidence="5" type="primary">xseA</name>
    <name evidence="9" type="ORF">SAMN02745191_1992</name>
</gene>
<evidence type="ECO:0000256" key="4">
    <source>
        <dbReference type="ARBA" id="ARBA00022839"/>
    </source>
</evidence>
<dbReference type="PANTHER" id="PTHR30008">
    <property type="entry name" value="EXODEOXYRIBONUCLEASE 7 LARGE SUBUNIT"/>
    <property type="match status" value="1"/>
</dbReference>
<dbReference type="GO" id="GO:0008855">
    <property type="term" value="F:exodeoxyribonuclease VII activity"/>
    <property type="evidence" value="ECO:0007669"/>
    <property type="project" value="UniProtKB-UniRule"/>
</dbReference>
<dbReference type="PANTHER" id="PTHR30008:SF0">
    <property type="entry name" value="EXODEOXYRIBONUCLEASE 7 LARGE SUBUNIT"/>
    <property type="match status" value="1"/>
</dbReference>
<dbReference type="GO" id="GO:0003676">
    <property type="term" value="F:nucleic acid binding"/>
    <property type="evidence" value="ECO:0007669"/>
    <property type="project" value="InterPro"/>
</dbReference>
<evidence type="ECO:0000256" key="5">
    <source>
        <dbReference type="HAMAP-Rule" id="MF_00378"/>
    </source>
</evidence>
<evidence type="ECO:0000256" key="3">
    <source>
        <dbReference type="ARBA" id="ARBA00022801"/>
    </source>
</evidence>
<comment type="catalytic activity">
    <reaction evidence="5 6">
        <text>Exonucleolytic cleavage in either 5'- to 3'- or 3'- to 5'-direction to yield nucleoside 5'-phosphates.</text>
        <dbReference type="EC" id="3.1.11.6"/>
    </reaction>
</comment>
<comment type="similarity">
    <text evidence="5 6">Belongs to the XseA family.</text>
</comment>
<dbReference type="NCBIfam" id="TIGR00237">
    <property type="entry name" value="xseA"/>
    <property type="match status" value="1"/>
</dbReference>
<keyword evidence="10" id="KW-1185">Reference proteome</keyword>
<dbReference type="AlphaFoldDB" id="A0A1T4PG95"/>
<name>A0A1T4PG95_9FIRM</name>
<dbReference type="Pfam" id="PF13742">
    <property type="entry name" value="tRNA_anti_2"/>
    <property type="match status" value="1"/>
</dbReference>
<dbReference type="InterPro" id="IPR025824">
    <property type="entry name" value="OB-fold_nuc-bd_dom"/>
</dbReference>
<reference evidence="10" key="1">
    <citation type="submission" date="2017-02" db="EMBL/GenBank/DDBJ databases">
        <authorList>
            <person name="Varghese N."/>
            <person name="Submissions S."/>
        </authorList>
    </citation>
    <scope>NUCLEOTIDE SEQUENCE [LARGE SCALE GENOMIC DNA]</scope>
    <source>
        <strain evidence="10">ATCC 25662</strain>
    </source>
</reference>
<evidence type="ECO:0000259" key="8">
    <source>
        <dbReference type="Pfam" id="PF13742"/>
    </source>
</evidence>
<comment type="function">
    <text evidence="5">Bidirectionally degrades single-stranded DNA into large acid-insoluble oligonucleotides, which are then degraded further into small acid-soluble oligonucleotides.</text>
</comment>
<evidence type="ECO:0000259" key="7">
    <source>
        <dbReference type="Pfam" id="PF02601"/>
    </source>
</evidence>
<protein>
    <recommendedName>
        <fullName evidence="5">Exodeoxyribonuclease 7 large subunit</fullName>
        <ecNumber evidence="5">3.1.11.6</ecNumber>
    </recommendedName>
    <alternativeName>
        <fullName evidence="5">Exodeoxyribonuclease VII large subunit</fullName>
        <shortName evidence="5">Exonuclease VII large subunit</shortName>
    </alternativeName>
</protein>
<comment type="subcellular location">
    <subcellularLocation>
        <location evidence="5 6">Cytoplasm</location>
    </subcellularLocation>
</comment>
<dbReference type="RefSeq" id="WP_078712392.1">
    <property type="nucleotide sequence ID" value="NZ_FUWY01000006.1"/>
</dbReference>
<dbReference type="CDD" id="cd04489">
    <property type="entry name" value="ExoVII_LU_OBF"/>
    <property type="match status" value="1"/>
</dbReference>